<dbReference type="Pfam" id="PF00500">
    <property type="entry name" value="Late_protein_L1"/>
    <property type="match status" value="1"/>
</dbReference>
<dbReference type="GO" id="GO:0075509">
    <property type="term" value="P:endocytosis involved in viral entry into host cell"/>
    <property type="evidence" value="ECO:0007669"/>
    <property type="project" value="UniProtKB-KW"/>
</dbReference>
<evidence type="ECO:0000256" key="2">
    <source>
        <dbReference type="ARBA" id="ARBA00022581"/>
    </source>
</evidence>
<name>A0A0S2LUM5_MNPV</name>
<dbReference type="PRINTS" id="PR00865">
    <property type="entry name" value="HPVCAPSIDL1"/>
</dbReference>
<protein>
    <recommendedName>
        <fullName evidence="7 8">Major capsid protein L1</fullName>
    </recommendedName>
</protein>
<dbReference type="HAMAP" id="MF_04002">
    <property type="entry name" value="PPV_L1"/>
    <property type="match status" value="1"/>
</dbReference>
<sequence>MAYWLPNNQKLYLPPTPVQRILSTDEFVARTNIFYYASSDRLLTVGNPYYPVVDGDTVKVPKVSPNQYRVFRCKLPDPNRFAFGDKSVFDPEKERLAWAVRGIEIGRGQPLGIGVTGHPLFNRYEDVENPSKYNPSPSTDNRQNVGFDPKQTQMFIIGCTPVMGQYWTKASVCVNQVVKKGDCPPIQRMSSPIEDGDMGDIGFGNMDFRYLQENRSEVPLEVVDSVCKYPDYLGMTKETHGNSCFFYARREQLYSRHFFNRAGQQGEGVPESLYKKGKAGQTQETLGLATYSTTPSGSLVSSDAVLFNRPYWLERAQGQNNGILWNNDLFVTVLDNTRGTHFSIAVEATQETEYGASNYKQYTRHVEEFELEFIFQLVKVKLTTEVLQYLHTMDSSILQNWDLTVGPPNDGSLADRYRFIESLATKCPSAVEPSKPKDPYEGHIFWNVDLTERLTADLDQFSLGRKFLFQHVLTSSNRKRSNPSLKTSGTGAKRRKTSK</sequence>
<keyword evidence="5 7" id="KW-0426">Late protein</keyword>
<evidence type="ECO:0000256" key="6">
    <source>
        <dbReference type="ARBA" id="ARBA00023296"/>
    </source>
</evidence>
<evidence type="ECO:0000256" key="3">
    <source>
        <dbReference type="ARBA" id="ARBA00022804"/>
    </source>
</evidence>
<dbReference type="GO" id="GO:0042025">
    <property type="term" value="C:host cell nucleus"/>
    <property type="evidence" value="ECO:0007669"/>
    <property type="project" value="UniProtKB-SubCell"/>
</dbReference>
<dbReference type="GO" id="GO:0005198">
    <property type="term" value="F:structural molecule activity"/>
    <property type="evidence" value="ECO:0007669"/>
    <property type="project" value="UniProtKB-UniRule"/>
</dbReference>
<dbReference type="InterPro" id="IPR011222">
    <property type="entry name" value="dsDNA_vir_gr_I_capsid"/>
</dbReference>
<dbReference type="Proteomes" id="UP000167195">
    <property type="component" value="Segment"/>
</dbReference>
<dbReference type="GO" id="GO:0019062">
    <property type="term" value="P:virion attachment to host cell"/>
    <property type="evidence" value="ECO:0007669"/>
    <property type="project" value="UniProtKB-UniRule"/>
</dbReference>
<keyword evidence="2 7" id="KW-0945">Host-virus interaction</keyword>
<keyword evidence="3 7" id="KW-1161">Viral attachment to host cell</keyword>
<evidence type="ECO:0000313" key="10">
    <source>
        <dbReference type="EMBL" id="ALO65145.1"/>
    </source>
</evidence>
<evidence type="ECO:0000256" key="7">
    <source>
        <dbReference type="HAMAP-Rule" id="MF_04002"/>
    </source>
</evidence>
<evidence type="ECO:0000256" key="4">
    <source>
        <dbReference type="ARBA" id="ARBA00022844"/>
    </source>
</evidence>
<dbReference type="InterPro" id="IPR002210">
    <property type="entry name" value="Capsid_L1_Papillomavir"/>
</dbReference>
<keyword evidence="7" id="KW-1015">Disulfide bond</keyword>
<keyword evidence="6 7" id="KW-1160">Virus entry into host cell</keyword>
<keyword evidence="4 7" id="KW-0946">Virion</keyword>
<feature type="region of interest" description="Disordered" evidence="9">
    <location>
        <begin position="478"/>
        <end position="499"/>
    </location>
</feature>
<dbReference type="OrthoDB" id="5037at10239"/>
<evidence type="ECO:0000256" key="9">
    <source>
        <dbReference type="SAM" id="MobiDB-lite"/>
    </source>
</evidence>
<keyword evidence="7" id="KW-1048">Host nucleus</keyword>
<comment type="similarity">
    <text evidence="7 8">Belongs to the papillomaviridae L1 protein family.</text>
</comment>
<gene>
    <name evidence="10" type="primary">L2</name>
    <name evidence="7 8" type="synonym">L1</name>
</gene>
<organism evidence="10 11">
    <name type="scientific">Rattus norvegicus papillomavirus 3</name>
    <dbReference type="NCBI Taxonomy" id="1756445"/>
    <lineage>
        <taxon>Viruses</taxon>
        <taxon>Monodnaviria</taxon>
        <taxon>Shotokuvirae</taxon>
        <taxon>Cossaviricota</taxon>
        <taxon>Papovaviricetes</taxon>
        <taxon>Zurhausenvirales</taxon>
        <taxon>Papillomaviridae</taxon>
        <taxon>Firstpapillomavirinae</taxon>
        <taxon>Iotapapillomavirus</taxon>
        <taxon>Mastomys natalensis papillomavirus</taxon>
    </lineage>
</organism>
<dbReference type="InterPro" id="IPR036973">
    <property type="entry name" value="Capsid_L1_sf_Papillomavir"/>
</dbReference>
<comment type="subunit">
    <text evidence="7">Self-assembles into homopentamers. The capsid has an icosahedral symmetry and consists of 72 capsomers, with each capsomer being a pentamer of L1. Interacts with the minor capsid protein L2; this interaction is necessary for viral genome encapsidation. Interacts with protein E2; this interaction enhances E2-dependent replication and transcription activation.</text>
</comment>
<comment type="subcellular location">
    <subcellularLocation>
        <location evidence="7">Virion</location>
    </subcellularLocation>
    <subcellularLocation>
        <location evidence="7">Host nucleus</location>
    </subcellularLocation>
</comment>
<keyword evidence="7" id="KW-1162">Viral penetration into host cytoplasm</keyword>
<dbReference type="GO" id="GO:0039620">
    <property type="term" value="C:T=7 icosahedral viral capsid"/>
    <property type="evidence" value="ECO:0007669"/>
    <property type="project" value="UniProtKB-UniRule"/>
</dbReference>
<dbReference type="RefSeq" id="YP_009182328.1">
    <property type="nucleotide sequence ID" value="NC_028492.1"/>
</dbReference>
<dbReference type="EMBL" id="KT945134">
    <property type="protein sequence ID" value="ALO65145.1"/>
    <property type="molecule type" value="Genomic_DNA"/>
</dbReference>
<evidence type="ECO:0000256" key="5">
    <source>
        <dbReference type="ARBA" id="ARBA00022921"/>
    </source>
</evidence>
<accession>A0A0S2LUM5</accession>
<comment type="function">
    <text evidence="7 8">Forms an icosahedral capsid with a T=7 symmetry and a 50 nm diameter. The capsid is composed of 72 pentamers linked to each other by disulfide bonds and associated with L2 proteins. Binds to heparan sulfate proteoglycans on cell surface of basal layer keratinocytes to provide initial virion attachment. This binding mediates a conformational change in the virus capsid that facilitates efficient infection. The virion enters the host cell via endocytosis. During virus trafficking, L1 protein dissociates from the viral DNA and the genomic DNA is released to the host nucleus. The virion assembly takes place within the cell nucleus. Encapsulates the genomic DNA together with protein L2.</text>
</comment>
<evidence type="ECO:0000313" key="11">
    <source>
        <dbReference type="Proteomes" id="UP000167195"/>
    </source>
</evidence>
<proteinExistence type="inferred from homology"/>
<dbReference type="GeneID" id="26374038"/>
<evidence type="ECO:0000256" key="1">
    <source>
        <dbReference type="ARBA" id="ARBA00022561"/>
    </source>
</evidence>
<feature type="disulfide bond" description="Interchain (with Cys-427)" evidence="7">
    <location>
        <position position="173"/>
    </location>
</feature>
<feature type="disulfide bond" description="Interchain (with Cys-173)" evidence="7">
    <location>
        <position position="427"/>
    </location>
</feature>
<reference evidence="10 11" key="1">
    <citation type="journal article" date="2015" name="PLoS ONE">
        <title>New Type of Papillomavirus and Novel Circular Single Stranded DNA Virus Discovered in Urban Rattus norvegicus Using Circular DNA Enrichment and Metagenomics.</title>
        <authorList>
            <person name="Hansen T.A."/>
            <person name="Fridholm H."/>
            <person name="Froslev T.G."/>
            <person name="Kjartansdottir K.R."/>
            <person name="Willerslev E."/>
            <person name="Nielsen L.P."/>
            <person name="Hansen A.J."/>
        </authorList>
    </citation>
    <scope>NUCLEOTIDE SEQUENCE [LARGE SCALE GENOMIC DNA]</scope>
    <source>
        <strain evidence="10">Rat_60S</strain>
    </source>
</reference>
<feature type="compositionally biased region" description="Polar residues" evidence="9">
    <location>
        <begin position="478"/>
        <end position="490"/>
    </location>
</feature>
<dbReference type="SUPFAM" id="SSF88648">
    <property type="entry name" value="Group I dsDNA viruses"/>
    <property type="match status" value="1"/>
</dbReference>
<dbReference type="KEGG" id="vg:26374038"/>
<keyword evidence="8" id="KW-1145">T=7 icosahedral capsid protein</keyword>
<keyword evidence="1 7" id="KW-0167">Capsid protein</keyword>
<evidence type="ECO:0000256" key="8">
    <source>
        <dbReference type="RuleBase" id="RU361248"/>
    </source>
</evidence>
<dbReference type="Gene3D" id="2.60.175.20">
    <property type="entry name" value="Major capsid L1 (late) superfamily, Papillomavirus"/>
    <property type="match status" value="2"/>
</dbReference>
<keyword evidence="7" id="KW-1164">Virus endocytosis by host</keyword>